<keyword evidence="3" id="KW-1185">Reference proteome</keyword>
<dbReference type="Gene3D" id="3.40.50.1820">
    <property type="entry name" value="alpha/beta hydrolase"/>
    <property type="match status" value="1"/>
</dbReference>
<dbReference type="Pfam" id="PF01738">
    <property type="entry name" value="DLH"/>
    <property type="match status" value="1"/>
</dbReference>
<dbReference type="InterPro" id="IPR051049">
    <property type="entry name" value="Dienelactone_hydrolase-like"/>
</dbReference>
<dbReference type="InterPro" id="IPR002925">
    <property type="entry name" value="Dienelactn_hydro"/>
</dbReference>
<organism evidence="2 3">
    <name type="scientific">Turneriella parva (strain ATCC BAA-1111 / DSM 21527 / NCTC 11395 / H)</name>
    <name type="common">Leptospira parva</name>
    <dbReference type="NCBI Taxonomy" id="869212"/>
    <lineage>
        <taxon>Bacteria</taxon>
        <taxon>Pseudomonadati</taxon>
        <taxon>Spirochaetota</taxon>
        <taxon>Spirochaetia</taxon>
        <taxon>Leptospirales</taxon>
        <taxon>Leptospiraceae</taxon>
        <taxon>Turneriella</taxon>
    </lineage>
</organism>
<dbReference type="EMBL" id="CP002959">
    <property type="protein sequence ID" value="AFM10941.1"/>
    <property type="molecule type" value="Genomic_DNA"/>
</dbReference>
<dbReference type="KEGG" id="tpx:Turpa_0281"/>
<dbReference type="OrthoDB" id="9787933at2"/>
<feature type="domain" description="Dienelactone hydrolase" evidence="1">
    <location>
        <begin position="21"/>
        <end position="199"/>
    </location>
</feature>
<protein>
    <submittedName>
        <fullName evidence="2">Dienelactone hydrolase</fullName>
    </submittedName>
</protein>
<dbReference type="PANTHER" id="PTHR46623:SF6">
    <property type="entry name" value="ALPHA_BETA-HYDROLASES SUPERFAMILY PROTEIN"/>
    <property type="match status" value="1"/>
</dbReference>
<dbReference type="Proteomes" id="UP000006048">
    <property type="component" value="Chromosome"/>
</dbReference>
<dbReference type="RefSeq" id="WP_014801462.1">
    <property type="nucleotide sequence ID" value="NC_018020.1"/>
</dbReference>
<accession>I4B0Y4</accession>
<dbReference type="HOGENOM" id="CLU_1219271_0_0_12"/>
<dbReference type="GO" id="GO:0016787">
    <property type="term" value="F:hydrolase activity"/>
    <property type="evidence" value="ECO:0007669"/>
    <property type="project" value="UniProtKB-KW"/>
</dbReference>
<keyword evidence="2" id="KW-0378">Hydrolase</keyword>
<evidence type="ECO:0000259" key="1">
    <source>
        <dbReference type="Pfam" id="PF01738"/>
    </source>
</evidence>
<name>I4B0Y4_TURPD</name>
<sequence>MHTGEQIALSNRTITAHIFRAAVKEAPAVIFLPDLTGVGETQLETAALLSGEGFTVVVPDLFSEQGAARYCLRMFFDAAFLTNQPGNQGVTEVFELIEHVKRMPGIDAGRIGLIGQCLTGGFALHAALRDDIKAPVVFHHSFGLTGSGIPELSGRAICKPVQGHFVQIDPMCPKSRVEQLRDQLGTYLEVNYYDWLPHGIPHFFRRTDEGRRAYINMVRFLKMQLAI</sequence>
<evidence type="ECO:0000313" key="3">
    <source>
        <dbReference type="Proteomes" id="UP000006048"/>
    </source>
</evidence>
<evidence type="ECO:0000313" key="2">
    <source>
        <dbReference type="EMBL" id="AFM10941.1"/>
    </source>
</evidence>
<dbReference type="SUPFAM" id="SSF53474">
    <property type="entry name" value="alpha/beta-Hydrolases"/>
    <property type="match status" value="1"/>
</dbReference>
<dbReference type="STRING" id="869212.Turpa_0281"/>
<dbReference type="AlphaFoldDB" id="I4B0Y4"/>
<dbReference type="InterPro" id="IPR029058">
    <property type="entry name" value="AB_hydrolase_fold"/>
</dbReference>
<dbReference type="PANTHER" id="PTHR46623">
    <property type="entry name" value="CARBOXYMETHYLENEBUTENOLIDASE-RELATED"/>
    <property type="match status" value="1"/>
</dbReference>
<reference evidence="2 3" key="1">
    <citation type="submission" date="2012-06" db="EMBL/GenBank/DDBJ databases">
        <title>The complete chromosome of genome of Turneriella parva DSM 21527.</title>
        <authorList>
            <consortium name="US DOE Joint Genome Institute (JGI-PGF)"/>
            <person name="Lucas S."/>
            <person name="Han J."/>
            <person name="Lapidus A."/>
            <person name="Bruce D."/>
            <person name="Goodwin L."/>
            <person name="Pitluck S."/>
            <person name="Peters L."/>
            <person name="Kyrpides N."/>
            <person name="Mavromatis K."/>
            <person name="Ivanova N."/>
            <person name="Mikhailova N."/>
            <person name="Chertkov O."/>
            <person name="Detter J.C."/>
            <person name="Tapia R."/>
            <person name="Han C."/>
            <person name="Land M."/>
            <person name="Hauser L."/>
            <person name="Markowitz V."/>
            <person name="Cheng J.-F."/>
            <person name="Hugenholtz P."/>
            <person name="Woyke T."/>
            <person name="Wu D."/>
            <person name="Gronow S."/>
            <person name="Wellnitz S."/>
            <person name="Brambilla E."/>
            <person name="Klenk H.-P."/>
            <person name="Eisen J.A."/>
        </authorList>
    </citation>
    <scope>NUCLEOTIDE SEQUENCE [LARGE SCALE GENOMIC DNA]</scope>
    <source>
        <strain evidence="3">ATCC BAA-1111 / DSM 21527 / NCTC 11395 / H</strain>
    </source>
</reference>
<gene>
    <name evidence="2" type="ordered locus">Turpa_0281</name>
</gene>
<proteinExistence type="predicted"/>